<keyword evidence="1" id="KW-0472">Membrane</keyword>
<evidence type="ECO:0000313" key="3">
    <source>
        <dbReference type="Proteomes" id="UP000199051"/>
    </source>
</evidence>
<dbReference type="PANTHER" id="PTHR32063:SF0">
    <property type="entry name" value="SWARMING MOTILITY PROTEIN SWRC"/>
    <property type="match status" value="1"/>
</dbReference>
<name>A0A1H9XS09_9PSEU</name>
<dbReference type="STRING" id="155974.SAMN04487818_1207"/>
<feature type="transmembrane region" description="Helical" evidence="1">
    <location>
        <begin position="529"/>
        <end position="547"/>
    </location>
</feature>
<keyword evidence="1" id="KW-1133">Transmembrane helix</keyword>
<dbReference type="InterPro" id="IPR027463">
    <property type="entry name" value="AcrB_DN_DC_subdom"/>
</dbReference>
<protein>
    <submittedName>
        <fullName evidence="2">Hydrophobic/amphiphilic exporter-1, HAE1 family</fullName>
    </submittedName>
</protein>
<feature type="transmembrane region" description="Helical" evidence="1">
    <location>
        <begin position="948"/>
        <end position="969"/>
    </location>
</feature>
<dbReference type="Gene3D" id="3.30.2090.10">
    <property type="entry name" value="Multidrug efflux transporter AcrB TolC docking domain, DN and DC subdomains"/>
    <property type="match status" value="2"/>
</dbReference>
<dbReference type="Gene3D" id="3.30.70.1440">
    <property type="entry name" value="Multidrug efflux transporter AcrB pore domain"/>
    <property type="match status" value="1"/>
</dbReference>
<feature type="transmembrane region" description="Helical" evidence="1">
    <location>
        <begin position="850"/>
        <end position="869"/>
    </location>
</feature>
<dbReference type="Pfam" id="PF00873">
    <property type="entry name" value="ACR_tran"/>
    <property type="match status" value="1"/>
</dbReference>
<reference evidence="3" key="1">
    <citation type="submission" date="2016-10" db="EMBL/GenBank/DDBJ databases">
        <authorList>
            <person name="Varghese N."/>
            <person name="Submissions S."/>
        </authorList>
    </citation>
    <scope>NUCLEOTIDE SEQUENCE [LARGE SCALE GENOMIC DNA]</scope>
    <source>
        <strain evidence="3">DSM 44260</strain>
    </source>
</reference>
<feature type="transmembrane region" description="Helical" evidence="1">
    <location>
        <begin position="381"/>
        <end position="405"/>
    </location>
</feature>
<dbReference type="PRINTS" id="PR00702">
    <property type="entry name" value="ACRIFLAVINRP"/>
</dbReference>
<feature type="transmembrane region" description="Helical" evidence="1">
    <location>
        <begin position="902"/>
        <end position="927"/>
    </location>
</feature>
<evidence type="ECO:0000256" key="1">
    <source>
        <dbReference type="SAM" id="Phobius"/>
    </source>
</evidence>
<feature type="transmembrane region" description="Helical" evidence="1">
    <location>
        <begin position="325"/>
        <end position="348"/>
    </location>
</feature>
<dbReference type="SUPFAM" id="SSF82693">
    <property type="entry name" value="Multidrug efflux transporter AcrB pore domain, PN1, PN2, PC1 and PC2 subdomains"/>
    <property type="match status" value="2"/>
</dbReference>
<dbReference type="GO" id="GO:0005886">
    <property type="term" value="C:plasma membrane"/>
    <property type="evidence" value="ECO:0007669"/>
    <property type="project" value="TreeGrafter"/>
</dbReference>
<keyword evidence="1" id="KW-0812">Transmembrane</keyword>
<proteinExistence type="predicted"/>
<dbReference type="SUPFAM" id="SSF82866">
    <property type="entry name" value="Multidrug efflux transporter AcrB transmembrane domain"/>
    <property type="match status" value="2"/>
</dbReference>
<dbReference type="SUPFAM" id="SSF82714">
    <property type="entry name" value="Multidrug efflux transporter AcrB TolC docking domain, DN and DC subdomains"/>
    <property type="match status" value="2"/>
</dbReference>
<feature type="transmembrane region" description="Helical" evidence="1">
    <location>
        <begin position="458"/>
        <end position="485"/>
    </location>
</feature>
<sequence length="1035" mass="105957">MSVLARLSLGNRGLVGLLSLLIIGFGAIALPSLKQQLLPSIQLPGAVVIAAYPGASPDVVDSQVAEPISAGVRGVAGVEKITTRSAESSSTVQVQFVYGTDMDTAISQLQQAVNRVRPQLPQGVEPTIMQGSTDDLPVVVLAATSGSDEVATAARLRAEVVPALEGISGVREAGVSGARTQQVTVTVDYAKLAAAGVDPSALATTLSTAGATLPAGAVTESDKSLTVQVGGPLTSVDDLRALQLPAQGKPVTLGEVATVESGLAPATVITRTGGKPTLGVTVTMTRDGNAVEISKAVNDKLAELERSSGSDLTVVFSQGPEVEKAISGLTTEGVLGLAFAVLVILLFLLSIRSTVVTAVSIPLSVLVALLVMWTGDLSLNMLTLGALTIAIGRVVDDSIVVLENIKRHLEYGEEKLHAILDGTKEVAGAVTASTLTTVAVFAPIAFVGGIAGELFGPFSLTVTVALVASLLVSLTIVPVLAFWFLKPPAVSADPAAAERALQAALDKERRSPLQRAYVPVLRFATRRRWATILAAVLIFIATMGLAARLETNFIDDDGGTSVRLTQELAPGTSLAARDAAAKKLEDVLAATPEIEVYQVTVGVDDSLAGFGFGGDGNTTVDATLKPDIDRDAVLKGIKDRLGTGAGTLETGASAAAGASSSIEVVVTAPDAAGLSAATKTVQDAVAGTPGLTDVTSDLARSSPRVEIVVDQRAAAAKGLSNQVIGQFAAQALRGTPVAELPIGGARQQVVLRTGAAPTDVAALKALPLPSAAGPVTLGQVAQVSTVDGPVQVTRTDGDRSTTVTAKSTSSDLGAVTKDMTDRLGKVALTGGAAYSVGGVSADQADTFADLGLAMLAAIAIVFLIMVATFRSLVQPLILLVSIPFAATGAIGLLLLTGTPLGLPSLIGMLMLVGIVVTNAIVLIDLINKYRADGMSVRDAVIEGGRRRLRPILMTAAATIFALLPMASGITGEGGFIGKPLALVVIGGLISSTLLTLVLVPTLYTMVENFKERRRAKRAAKRAQRPAAQEPELQRV</sequence>
<dbReference type="PANTHER" id="PTHR32063">
    <property type="match status" value="1"/>
</dbReference>
<feature type="transmembrane region" description="Helical" evidence="1">
    <location>
        <begin position="981"/>
        <end position="1006"/>
    </location>
</feature>
<organism evidence="2 3">
    <name type="scientific">Actinokineospora terrae</name>
    <dbReference type="NCBI Taxonomy" id="155974"/>
    <lineage>
        <taxon>Bacteria</taxon>
        <taxon>Bacillati</taxon>
        <taxon>Actinomycetota</taxon>
        <taxon>Actinomycetes</taxon>
        <taxon>Pseudonocardiales</taxon>
        <taxon>Pseudonocardiaceae</taxon>
        <taxon>Actinokineospora</taxon>
    </lineage>
</organism>
<dbReference type="Gene3D" id="3.30.70.1320">
    <property type="entry name" value="Multidrug efflux transporter AcrB pore domain like"/>
    <property type="match status" value="1"/>
</dbReference>
<feature type="transmembrane region" description="Helical" evidence="1">
    <location>
        <begin position="426"/>
        <end position="452"/>
    </location>
</feature>
<dbReference type="Gene3D" id="1.20.1640.10">
    <property type="entry name" value="Multidrug efflux transporter AcrB transmembrane domain"/>
    <property type="match status" value="2"/>
</dbReference>
<evidence type="ECO:0000313" key="2">
    <source>
        <dbReference type="EMBL" id="SES48483.1"/>
    </source>
</evidence>
<feature type="transmembrane region" description="Helical" evidence="1">
    <location>
        <begin position="355"/>
        <end position="375"/>
    </location>
</feature>
<dbReference type="Gene3D" id="3.30.70.1430">
    <property type="entry name" value="Multidrug efflux transporter AcrB pore domain"/>
    <property type="match status" value="2"/>
</dbReference>
<dbReference type="EMBL" id="FOGI01000020">
    <property type="protein sequence ID" value="SES48483.1"/>
    <property type="molecule type" value="Genomic_DNA"/>
</dbReference>
<dbReference type="AlphaFoldDB" id="A0A1H9XS09"/>
<gene>
    <name evidence="2" type="ORF">SAMN04487818_1207</name>
</gene>
<accession>A0A1H9XS09</accession>
<feature type="transmembrane region" description="Helical" evidence="1">
    <location>
        <begin position="876"/>
        <end position="896"/>
    </location>
</feature>
<dbReference type="RefSeq" id="WP_092786806.1">
    <property type="nucleotide sequence ID" value="NZ_FOGI01000020.1"/>
</dbReference>
<dbReference type="GO" id="GO:0042910">
    <property type="term" value="F:xenobiotic transmembrane transporter activity"/>
    <property type="evidence" value="ECO:0007669"/>
    <property type="project" value="TreeGrafter"/>
</dbReference>
<dbReference type="Proteomes" id="UP000199051">
    <property type="component" value="Unassembled WGS sequence"/>
</dbReference>
<keyword evidence="3" id="KW-1185">Reference proteome</keyword>
<dbReference type="InterPro" id="IPR001036">
    <property type="entry name" value="Acrflvin-R"/>
</dbReference>